<dbReference type="PANTHER" id="PTHR13182:SF21">
    <property type="entry name" value="CYTOPLASMIC 60S SUBUNIT BIOGENESIS FACTOR REI1"/>
    <property type="match status" value="1"/>
</dbReference>
<keyword evidence="4" id="KW-1185">Reference proteome</keyword>
<reference evidence="3 4" key="1">
    <citation type="journal article" date="2011" name="Proc. Natl. Acad. Sci. U.S.A.">
        <title>Evolutionary erosion of yeast sex chromosomes by mating-type switching accidents.</title>
        <authorList>
            <person name="Gordon J.L."/>
            <person name="Armisen D."/>
            <person name="Proux-Wera E."/>
            <person name="Oheigeartaigh S.S."/>
            <person name="Byrne K.P."/>
            <person name="Wolfe K.H."/>
        </authorList>
    </citation>
    <scope>NUCLEOTIDE SEQUENCE [LARGE SCALE GENOMIC DNA]</scope>
    <source>
        <strain evidence="4">ATCC 34711 / CBS 6284 / DSM 70876 / NBRC 10599 / NRRL Y-10934 / UCD 77-7</strain>
    </source>
</reference>
<name>I2H5M5_HENB6</name>
<dbReference type="InterPro" id="IPR041661">
    <property type="entry name" value="ZN622/Rei1/Reh1_Znf-C2H2"/>
</dbReference>
<feature type="domain" description="C2H2-type" evidence="2">
    <location>
        <begin position="6"/>
        <end position="28"/>
    </location>
</feature>
<dbReference type="OrthoDB" id="19329at2759"/>
<dbReference type="AlphaFoldDB" id="I2H5M5"/>
<protein>
    <recommendedName>
        <fullName evidence="2">C2H2-type domain-containing protein</fullName>
    </recommendedName>
</protein>
<dbReference type="PROSITE" id="PS00028">
    <property type="entry name" value="ZINC_FINGER_C2H2_1"/>
    <property type="match status" value="1"/>
</dbReference>
<feature type="region of interest" description="Disordered" evidence="1">
    <location>
        <begin position="50"/>
        <end position="74"/>
    </location>
</feature>
<dbReference type="EMBL" id="HE806321">
    <property type="protein sequence ID" value="CCH61677.1"/>
    <property type="molecule type" value="Genomic_DNA"/>
</dbReference>
<accession>I2H5M5</accession>
<dbReference type="GeneID" id="14496786"/>
<dbReference type="GO" id="GO:0007117">
    <property type="term" value="P:budding cell bud growth"/>
    <property type="evidence" value="ECO:0007669"/>
    <property type="project" value="EnsemblFungi"/>
</dbReference>
<dbReference type="InterPro" id="IPR040025">
    <property type="entry name" value="Znf622/Rei1/Reh1"/>
</dbReference>
<proteinExistence type="predicted"/>
<dbReference type="HOGENOM" id="CLU_018787_1_1_1"/>
<dbReference type="InterPro" id="IPR013087">
    <property type="entry name" value="Znf_C2H2_type"/>
</dbReference>
<dbReference type="GO" id="GO:0006913">
    <property type="term" value="P:nucleocytoplasmic transport"/>
    <property type="evidence" value="ECO:0007669"/>
    <property type="project" value="EnsemblFungi"/>
</dbReference>
<dbReference type="GO" id="GO:0005737">
    <property type="term" value="C:cytoplasm"/>
    <property type="evidence" value="ECO:0007669"/>
    <property type="project" value="EnsemblFungi"/>
</dbReference>
<dbReference type="eggNOG" id="KOG2785">
    <property type="taxonomic scope" value="Eukaryota"/>
</dbReference>
<evidence type="ECO:0000259" key="2">
    <source>
        <dbReference type="PROSITE" id="PS00028"/>
    </source>
</evidence>
<sequence length="385" mass="44694">MSVFTCNSCMLEFQSGLDQRTHMKSDWHRYNLKRRVANLPPIDELTFSSKVQTASTQNSTSSDRNKTSKKSKREALLEKKKQLLELQRQRNSLASAAAGISATQLEDTAKTTNEKTEEIEPKVVEEEESQEQLAERLMKIKLANKVDIPLETCLFCQPSKPFESFDKCLDHMFRNHGFYIPEQKYLQDKEGLVHYLSEKIGLGNVCIVCNYQGRTLEATRQHMLAKRHCKIPYENEDEKLEISEFYDFSETYAKPVVISEADIKEADNDDWEDVDSDENSDDEEAPTEYLYHDGMELHLPNGYKIGHRSLQRYYKQNLRPERVLTEGQGTLVAAETRSFLTPIDKRSVVAQQRAWKSEVHDKKRDDKRAAKFVNNQPHYRDQLLQ</sequence>
<dbReference type="GO" id="GO:0030687">
    <property type="term" value="C:preribosome, large subunit precursor"/>
    <property type="evidence" value="ECO:0007669"/>
    <property type="project" value="EnsemblFungi"/>
</dbReference>
<evidence type="ECO:0000256" key="1">
    <source>
        <dbReference type="SAM" id="MobiDB-lite"/>
    </source>
</evidence>
<dbReference type="GO" id="GO:0042273">
    <property type="term" value="P:ribosomal large subunit biogenesis"/>
    <property type="evidence" value="ECO:0007669"/>
    <property type="project" value="EnsemblFungi"/>
</dbReference>
<evidence type="ECO:0000313" key="3">
    <source>
        <dbReference type="EMBL" id="CCH61677.1"/>
    </source>
</evidence>
<dbReference type="GO" id="GO:0000278">
    <property type="term" value="P:mitotic cell cycle"/>
    <property type="evidence" value="ECO:0007669"/>
    <property type="project" value="EnsemblFungi"/>
</dbReference>
<dbReference type="Pfam" id="PF12756">
    <property type="entry name" value="zf-C2H2_2"/>
    <property type="match status" value="1"/>
</dbReference>
<feature type="compositionally biased region" description="Polar residues" evidence="1">
    <location>
        <begin position="50"/>
        <end position="62"/>
    </location>
</feature>
<dbReference type="PANTHER" id="PTHR13182">
    <property type="entry name" value="ZINC FINGER PROTEIN 622"/>
    <property type="match status" value="1"/>
</dbReference>
<organism evidence="3 4">
    <name type="scientific">Henningerozyma blattae (strain ATCC 34711 / CBS 6284 / DSM 70876 / NBRC 10599 / NRRL Y-10934 / UCD 77-7)</name>
    <name type="common">Yeast</name>
    <name type="synonym">Tetrapisispora blattae</name>
    <dbReference type="NCBI Taxonomy" id="1071380"/>
    <lineage>
        <taxon>Eukaryota</taxon>
        <taxon>Fungi</taxon>
        <taxon>Dikarya</taxon>
        <taxon>Ascomycota</taxon>
        <taxon>Saccharomycotina</taxon>
        <taxon>Saccharomycetes</taxon>
        <taxon>Saccharomycetales</taxon>
        <taxon>Saccharomycetaceae</taxon>
        <taxon>Henningerozyma</taxon>
    </lineage>
</organism>
<dbReference type="Proteomes" id="UP000002866">
    <property type="component" value="Chromosome 6"/>
</dbReference>
<dbReference type="RefSeq" id="XP_004181196.1">
    <property type="nucleotide sequence ID" value="XM_004181148.1"/>
</dbReference>
<dbReference type="OMA" id="TTCLFAH"/>
<gene>
    <name evidence="3" type="primary">TBLA0F01340</name>
    <name evidence="3" type="ORF">TBLA_0F01340</name>
</gene>
<dbReference type="FunCoup" id="I2H5M5">
    <property type="interactions" value="928"/>
</dbReference>
<dbReference type="KEGG" id="tbl:TBLA_0F01340"/>
<dbReference type="InParanoid" id="I2H5M5"/>
<evidence type="ECO:0000313" key="4">
    <source>
        <dbReference type="Proteomes" id="UP000002866"/>
    </source>
</evidence>
<dbReference type="STRING" id="1071380.I2H5M5"/>